<evidence type="ECO:0000256" key="1">
    <source>
        <dbReference type="SAM" id="MobiDB-lite"/>
    </source>
</evidence>
<feature type="region of interest" description="Disordered" evidence="1">
    <location>
        <begin position="243"/>
        <end position="266"/>
    </location>
</feature>
<dbReference type="Gramene" id="GBG62470">
    <property type="protein sequence ID" value="GBG62470"/>
    <property type="gene ID" value="CBR_g30791"/>
</dbReference>
<gene>
    <name evidence="2" type="ORF">CBR_g30791</name>
</gene>
<feature type="region of interest" description="Disordered" evidence="1">
    <location>
        <begin position="1"/>
        <end position="62"/>
    </location>
</feature>
<protein>
    <submittedName>
        <fullName evidence="2">Uncharacterized protein</fullName>
    </submittedName>
</protein>
<comment type="caution">
    <text evidence="2">The sequence shown here is derived from an EMBL/GenBank/DDBJ whole genome shotgun (WGS) entry which is preliminary data.</text>
</comment>
<feature type="compositionally biased region" description="Polar residues" evidence="1">
    <location>
        <begin position="192"/>
        <end position="205"/>
    </location>
</feature>
<evidence type="ECO:0000313" key="3">
    <source>
        <dbReference type="Proteomes" id="UP000265515"/>
    </source>
</evidence>
<dbReference type="AlphaFoldDB" id="A0A388JXE7"/>
<feature type="region of interest" description="Disordered" evidence="1">
    <location>
        <begin position="172"/>
        <end position="208"/>
    </location>
</feature>
<evidence type="ECO:0000313" key="2">
    <source>
        <dbReference type="EMBL" id="GBG62470.1"/>
    </source>
</evidence>
<proteinExistence type="predicted"/>
<organism evidence="2 3">
    <name type="scientific">Chara braunii</name>
    <name type="common">Braun's stonewort</name>
    <dbReference type="NCBI Taxonomy" id="69332"/>
    <lineage>
        <taxon>Eukaryota</taxon>
        <taxon>Viridiplantae</taxon>
        <taxon>Streptophyta</taxon>
        <taxon>Charophyceae</taxon>
        <taxon>Charales</taxon>
        <taxon>Characeae</taxon>
        <taxon>Chara</taxon>
    </lineage>
</organism>
<reference evidence="2 3" key="1">
    <citation type="journal article" date="2018" name="Cell">
        <title>The Chara Genome: Secondary Complexity and Implications for Plant Terrestrialization.</title>
        <authorList>
            <person name="Nishiyama T."/>
            <person name="Sakayama H."/>
            <person name="Vries J.D."/>
            <person name="Buschmann H."/>
            <person name="Saint-Marcoux D."/>
            <person name="Ullrich K.K."/>
            <person name="Haas F.B."/>
            <person name="Vanderstraeten L."/>
            <person name="Becker D."/>
            <person name="Lang D."/>
            <person name="Vosolsobe S."/>
            <person name="Rombauts S."/>
            <person name="Wilhelmsson P.K.I."/>
            <person name="Janitza P."/>
            <person name="Kern R."/>
            <person name="Heyl A."/>
            <person name="Rumpler F."/>
            <person name="Villalobos L.I.A.C."/>
            <person name="Clay J.M."/>
            <person name="Skokan R."/>
            <person name="Toyoda A."/>
            <person name="Suzuki Y."/>
            <person name="Kagoshima H."/>
            <person name="Schijlen E."/>
            <person name="Tajeshwar N."/>
            <person name="Catarino B."/>
            <person name="Hetherington A.J."/>
            <person name="Saltykova A."/>
            <person name="Bonnot C."/>
            <person name="Breuninger H."/>
            <person name="Symeonidi A."/>
            <person name="Radhakrishnan G.V."/>
            <person name="Van Nieuwerburgh F."/>
            <person name="Deforce D."/>
            <person name="Chang C."/>
            <person name="Karol K.G."/>
            <person name="Hedrich R."/>
            <person name="Ulvskov P."/>
            <person name="Glockner G."/>
            <person name="Delwiche C.F."/>
            <person name="Petrasek J."/>
            <person name="Van de Peer Y."/>
            <person name="Friml J."/>
            <person name="Beilby M."/>
            <person name="Dolan L."/>
            <person name="Kohara Y."/>
            <person name="Sugano S."/>
            <person name="Fujiyama A."/>
            <person name="Delaux P.-M."/>
            <person name="Quint M."/>
            <person name="TheiBen G."/>
            <person name="Hagemann M."/>
            <person name="Harholt J."/>
            <person name="Dunand C."/>
            <person name="Zachgo S."/>
            <person name="Langdale J."/>
            <person name="Maumus F."/>
            <person name="Straeten D.V.D."/>
            <person name="Gould S.B."/>
            <person name="Rensing S.A."/>
        </authorList>
    </citation>
    <scope>NUCLEOTIDE SEQUENCE [LARGE SCALE GENOMIC DNA]</scope>
    <source>
        <strain evidence="2 3">S276</strain>
    </source>
</reference>
<name>A0A388JXE7_CHABU</name>
<sequence>MEEKPPRRNTLSRENSYSLPRFEPSLSLSVQGSSPGGSDREDLHLDNAALGQPGGGSRSGAELVVPGVKRRGRGRPRLAEDVREKHAASRADLQKRLHKIRREKMATLCRSISTHYKLKESLSQFEIVAEFVRRHGWIVDGNGSATPPVSVGSNDRLEGGLRFGGMSGSGCVQVGRGGRGGADNMGDDRDSLSQGSSDRNESASASDPDVAGAVYALANGTRGSRKVPFGGVGMGVESRLRAFGGEESSAGGGGGGGGSRKLFRIS</sequence>
<feature type="compositionally biased region" description="Gly residues" evidence="1">
    <location>
        <begin position="250"/>
        <end position="259"/>
    </location>
</feature>
<dbReference type="Proteomes" id="UP000265515">
    <property type="component" value="Unassembled WGS sequence"/>
</dbReference>
<keyword evidence="3" id="KW-1185">Reference proteome</keyword>
<accession>A0A388JXE7</accession>
<dbReference type="EMBL" id="BFEA01000029">
    <property type="protein sequence ID" value="GBG62470.1"/>
    <property type="molecule type" value="Genomic_DNA"/>
</dbReference>